<reference evidence="1 2" key="1">
    <citation type="submission" date="2019-10" db="EMBL/GenBank/DDBJ databases">
        <title>Rudanella paleaurantiibacter sp. nov., isolated from sludge.</title>
        <authorList>
            <person name="Xu S.Q."/>
        </authorList>
    </citation>
    <scope>NUCLEOTIDE SEQUENCE [LARGE SCALE GENOMIC DNA]</scope>
    <source>
        <strain evidence="1 2">HX-22-17</strain>
    </source>
</reference>
<gene>
    <name evidence="1" type="ORF">F5984_10195</name>
</gene>
<evidence type="ECO:0000313" key="2">
    <source>
        <dbReference type="Proteomes" id="UP000488299"/>
    </source>
</evidence>
<dbReference type="Proteomes" id="UP000488299">
    <property type="component" value="Unassembled WGS sequence"/>
</dbReference>
<protein>
    <submittedName>
        <fullName evidence="1">Uncharacterized protein</fullName>
    </submittedName>
</protein>
<sequence length="169" mass="18880">MSVQYIEPICHFLDQIGIQTRYETLQGPTFLPGLLIQNGTILIDQEKLLYPGDVLHEAGHIAVCTPEDRPHLGGNITDNHPDKAGDEMAVLLWSYAAALHLNLPPDIVFHPNGYNGNSQWLIDHFTTGQYIGLPLLVWMGLAHNPDPNRPEVGFPNMLHWLRPQKHGGT</sequence>
<dbReference type="AlphaFoldDB" id="A0A7J5U091"/>
<organism evidence="1 2">
    <name type="scientific">Rudanella paleaurantiibacter</name>
    <dbReference type="NCBI Taxonomy" id="2614655"/>
    <lineage>
        <taxon>Bacteria</taxon>
        <taxon>Pseudomonadati</taxon>
        <taxon>Bacteroidota</taxon>
        <taxon>Cytophagia</taxon>
        <taxon>Cytophagales</taxon>
        <taxon>Cytophagaceae</taxon>
        <taxon>Rudanella</taxon>
    </lineage>
</organism>
<proteinExistence type="predicted"/>
<dbReference type="RefSeq" id="WP_152124151.1">
    <property type="nucleotide sequence ID" value="NZ_WELI01000003.1"/>
</dbReference>
<comment type="caution">
    <text evidence="1">The sequence shown here is derived from an EMBL/GenBank/DDBJ whole genome shotgun (WGS) entry which is preliminary data.</text>
</comment>
<accession>A0A7J5U091</accession>
<name>A0A7J5U091_9BACT</name>
<keyword evidence="2" id="KW-1185">Reference proteome</keyword>
<evidence type="ECO:0000313" key="1">
    <source>
        <dbReference type="EMBL" id="KAB7731168.1"/>
    </source>
</evidence>
<dbReference type="EMBL" id="WELI01000003">
    <property type="protein sequence ID" value="KAB7731168.1"/>
    <property type="molecule type" value="Genomic_DNA"/>
</dbReference>